<dbReference type="InterPro" id="IPR046341">
    <property type="entry name" value="SET_dom_sf"/>
</dbReference>
<dbReference type="SMART" id="SM00317">
    <property type="entry name" value="SET"/>
    <property type="match status" value="1"/>
</dbReference>
<reference evidence="3" key="1">
    <citation type="submission" date="2020-08" db="EMBL/GenBank/DDBJ databases">
        <title>Lacibacter sp. S13-6-6 genome sequencing.</title>
        <authorList>
            <person name="Jin L."/>
        </authorList>
    </citation>
    <scope>NUCLEOTIDE SEQUENCE [LARGE SCALE GENOMIC DNA]</scope>
    <source>
        <strain evidence="3">S13-6-6</strain>
    </source>
</reference>
<dbReference type="InterPro" id="IPR009207">
    <property type="entry name" value="SET7_MeTrfase"/>
</dbReference>
<organism evidence="2 3">
    <name type="scientific">Lacibacter sediminis</name>
    <dbReference type="NCBI Taxonomy" id="2760713"/>
    <lineage>
        <taxon>Bacteria</taxon>
        <taxon>Pseudomonadati</taxon>
        <taxon>Bacteroidota</taxon>
        <taxon>Chitinophagia</taxon>
        <taxon>Chitinophagales</taxon>
        <taxon>Chitinophagaceae</taxon>
        <taxon>Lacibacter</taxon>
    </lineage>
</organism>
<dbReference type="AlphaFoldDB" id="A0A7G5XIV6"/>
<protein>
    <submittedName>
        <fullName evidence="2">SET domain-containing protein-lysine N-methyltransferase</fullName>
    </submittedName>
</protein>
<dbReference type="Proteomes" id="UP000515344">
    <property type="component" value="Chromosome"/>
</dbReference>
<dbReference type="CDD" id="cd10540">
    <property type="entry name" value="SET_SpSet7-like"/>
    <property type="match status" value="1"/>
</dbReference>
<dbReference type="EMBL" id="CP060007">
    <property type="protein sequence ID" value="QNA45409.1"/>
    <property type="molecule type" value="Genomic_DNA"/>
</dbReference>
<keyword evidence="3" id="KW-1185">Reference proteome</keyword>
<evidence type="ECO:0000259" key="1">
    <source>
        <dbReference type="PROSITE" id="PS50280"/>
    </source>
</evidence>
<dbReference type="InterPro" id="IPR001214">
    <property type="entry name" value="SET_dom"/>
</dbReference>
<dbReference type="RefSeq" id="WP_182804446.1">
    <property type="nucleotide sequence ID" value="NZ_CP060007.1"/>
</dbReference>
<name>A0A7G5XIV6_9BACT</name>
<proteinExistence type="predicted"/>
<dbReference type="PIRSF" id="PIRSF022536">
    <property type="entry name" value="A612L_SET"/>
    <property type="match status" value="1"/>
</dbReference>
<accession>A0A7G5XIV6</accession>
<dbReference type="KEGG" id="lacs:H4075_04190"/>
<dbReference type="GO" id="GO:0062122">
    <property type="term" value="F:histone H3K37 methyltransferase activity"/>
    <property type="evidence" value="ECO:0007669"/>
    <property type="project" value="InterPro"/>
</dbReference>
<evidence type="ECO:0000313" key="2">
    <source>
        <dbReference type="EMBL" id="QNA45409.1"/>
    </source>
</evidence>
<dbReference type="Gene3D" id="2.170.270.10">
    <property type="entry name" value="SET domain"/>
    <property type="match status" value="1"/>
</dbReference>
<dbReference type="SUPFAM" id="SSF82199">
    <property type="entry name" value="SET domain"/>
    <property type="match status" value="1"/>
</dbReference>
<evidence type="ECO:0000313" key="3">
    <source>
        <dbReference type="Proteomes" id="UP000515344"/>
    </source>
</evidence>
<feature type="domain" description="SET" evidence="1">
    <location>
        <begin position="4"/>
        <end position="113"/>
    </location>
</feature>
<gene>
    <name evidence="2" type="ORF">H4075_04190</name>
</gene>
<dbReference type="Pfam" id="PF00856">
    <property type="entry name" value="SET"/>
    <property type="match status" value="1"/>
</dbReference>
<sequence length="128" mass="14774">MRLTCLFIADTEEKGRAVFTNEPIAAGTIIESSPVIVMSADERKLLDQTLLHDYIFEWGPEHDECALALGWISIYNHSYRSNAEYFMDFNSSMMMIKTVHKIAAGEEITINYNGEWNDEKKVWFDVKD</sequence>
<dbReference type="PROSITE" id="PS50280">
    <property type="entry name" value="SET"/>
    <property type="match status" value="1"/>
</dbReference>